<comment type="caution">
    <text evidence="1">The sequence shown here is derived from an EMBL/GenBank/DDBJ whole genome shotgun (WGS) entry which is preliminary data.</text>
</comment>
<dbReference type="AlphaFoldDB" id="A0AAV1LJK3"/>
<evidence type="ECO:0000313" key="1">
    <source>
        <dbReference type="EMBL" id="CAK1595670.1"/>
    </source>
</evidence>
<accession>A0AAV1LJK3</accession>
<protein>
    <recommendedName>
        <fullName evidence="3">Reverse transcriptase domain-containing protein</fullName>
    </recommendedName>
</protein>
<dbReference type="EMBL" id="CAVLGL010000093">
    <property type="protein sequence ID" value="CAK1595670.1"/>
    <property type="molecule type" value="Genomic_DNA"/>
</dbReference>
<organism evidence="1 2">
    <name type="scientific">Parnassius mnemosyne</name>
    <name type="common">clouded apollo</name>
    <dbReference type="NCBI Taxonomy" id="213953"/>
    <lineage>
        <taxon>Eukaryota</taxon>
        <taxon>Metazoa</taxon>
        <taxon>Ecdysozoa</taxon>
        <taxon>Arthropoda</taxon>
        <taxon>Hexapoda</taxon>
        <taxon>Insecta</taxon>
        <taxon>Pterygota</taxon>
        <taxon>Neoptera</taxon>
        <taxon>Endopterygota</taxon>
        <taxon>Lepidoptera</taxon>
        <taxon>Glossata</taxon>
        <taxon>Ditrysia</taxon>
        <taxon>Papilionoidea</taxon>
        <taxon>Papilionidae</taxon>
        <taxon>Parnassiinae</taxon>
        <taxon>Parnassini</taxon>
        <taxon>Parnassius</taxon>
        <taxon>Driopa</taxon>
    </lineage>
</organism>
<gene>
    <name evidence="1" type="ORF">PARMNEM_LOCUS15111</name>
</gene>
<name>A0AAV1LJK3_9NEOP</name>
<sequence>MAELTVKCLLYADDQVILASSVAELQMMVTLMNRTLKEKGMKVNAKPCCSYISSRYSCSTNGSAKTNNRRDQIWFVREL</sequence>
<dbReference type="Proteomes" id="UP001314205">
    <property type="component" value="Unassembled WGS sequence"/>
</dbReference>
<evidence type="ECO:0008006" key="3">
    <source>
        <dbReference type="Google" id="ProtNLM"/>
    </source>
</evidence>
<reference evidence="1 2" key="1">
    <citation type="submission" date="2023-11" db="EMBL/GenBank/DDBJ databases">
        <authorList>
            <person name="Hedman E."/>
            <person name="Englund M."/>
            <person name="Stromberg M."/>
            <person name="Nyberg Akerstrom W."/>
            <person name="Nylinder S."/>
            <person name="Jareborg N."/>
            <person name="Kallberg Y."/>
            <person name="Kronander E."/>
        </authorList>
    </citation>
    <scope>NUCLEOTIDE SEQUENCE [LARGE SCALE GENOMIC DNA]</scope>
</reference>
<keyword evidence="2" id="KW-1185">Reference proteome</keyword>
<evidence type="ECO:0000313" key="2">
    <source>
        <dbReference type="Proteomes" id="UP001314205"/>
    </source>
</evidence>
<proteinExistence type="predicted"/>